<dbReference type="Gene3D" id="1.25.40.10">
    <property type="entry name" value="Tetratricopeptide repeat domain"/>
    <property type="match status" value="2"/>
</dbReference>
<sequence length="1009" mass="112647">MAGGIRKLIFRSAGKKNDAGTGKTMDVSSRYMDSMATVKRLGQPKTGSIGSDMRACYLLKYQMLGYLAGAMTQILTALIHSHLTHSRHLSKHRAIKTSTYGIIFMGTPHQGGEGVAWGQRLVNVASIFVNTNDKLLSVLERDSETLQNQLAQYTSISTDFVTKFAFETYPTPLVFGKALMVVPKSSAVVPGAVDTEAIAIMDNHTNMVKFASGADGGFRKVAGHLMLMVEEAPAKVLKNWETEGIMENALGRTLKPDFGVPFDLKDVPTTSAFFGRDSDLNLMSQHLTQTSDLKRRRICVLRGLGGIGKTQLAIEYARLHKSEYTSVFWLDGKTEESLIQSLLSIAPRLPKGQMLNLDIQEVKGIEESRERAQEVLRWFAFEGNSEWLLIFDNIDKTSYEASDSDVDSLSSYDITQYFPGGDVGAIIITTRLQRLVTLGDSIYLGRIDTKNGILILEKNAGKSMRRSGNTVAGREDTEIGMFDQASKPPRAIEETIIYQAMTNSISDAVALVRRLEGLPLALVIAGSYIRSITVTKYLELYNNSWNDLHETLSIRHDYPQRTIVTTWMISYNELKHRDVGAVKLLQLWGYLDNQDLWFQLLKWPNYQAGAPEWLRQITDTEITFLKTIQNLLGYSLIEQKESSDSYSMHAVVHDWIREFVNKEDNNLFQIGITSVGFAVPGKEERDYSTMQRRLLPHANRLSQSLHKNHVLDSRPNEIYDMSYLHGLHALGNLYRDQGKLTEAEAMYQRALAGCEKALGPEHTSTLDTTNSLGILYWNQGKLAEAEAMYQRALAGYEKALGLEHTSTLDTINNLGTLYQSQGKPAEAEAMYQRALAGKEKTLGLEHTSTLETINNLGVLYRDQGKLAEAEAMYQRALAGKEKALGPEHTSTLDTINNLGVLYRNQGKLTEAEAMHQRALAGYEKALGPEHMSTLRTVNNLGNLYRNQGKLTEAEAMYQRALAGNEKALGPEHTSTLQTINNLGILYQDQGKLAEAEAMYQRVRTLQSQR</sequence>
<dbReference type="SUPFAM" id="SSF52540">
    <property type="entry name" value="P-loop containing nucleoside triphosphate hydrolases"/>
    <property type="match status" value="1"/>
</dbReference>
<gene>
    <name evidence="4" type="ORF">FGG08_007113</name>
</gene>
<keyword evidence="2 3" id="KW-0802">TPR repeat</keyword>
<dbReference type="PRINTS" id="PR00381">
    <property type="entry name" value="KINESINLIGHT"/>
</dbReference>
<feature type="repeat" description="TPR" evidence="3">
    <location>
        <begin position="850"/>
        <end position="883"/>
    </location>
</feature>
<evidence type="ECO:0008006" key="6">
    <source>
        <dbReference type="Google" id="ProtNLM"/>
    </source>
</evidence>
<evidence type="ECO:0000313" key="4">
    <source>
        <dbReference type="EMBL" id="KAH0535996.1"/>
    </source>
</evidence>
<comment type="caution">
    <text evidence="4">The sequence shown here is derived from an EMBL/GenBank/DDBJ whole genome shotgun (WGS) entry which is preliminary data.</text>
</comment>
<name>A0A9P8KWS9_9PEZI</name>
<dbReference type="Gene3D" id="3.40.50.300">
    <property type="entry name" value="P-loop containing nucleotide triphosphate hydrolases"/>
    <property type="match status" value="1"/>
</dbReference>
<dbReference type="AlphaFoldDB" id="A0A9P8KWS9"/>
<dbReference type="OrthoDB" id="674604at2759"/>
<accession>A0A9P8KWS9</accession>
<dbReference type="PANTHER" id="PTHR45641">
    <property type="entry name" value="TETRATRICOPEPTIDE REPEAT PROTEIN (AFU_ORTHOLOGUE AFUA_6G03870)"/>
    <property type="match status" value="1"/>
</dbReference>
<dbReference type="SMART" id="SM00028">
    <property type="entry name" value="TPR"/>
    <property type="match status" value="7"/>
</dbReference>
<keyword evidence="1" id="KW-0677">Repeat</keyword>
<feature type="repeat" description="TPR" evidence="3">
    <location>
        <begin position="934"/>
        <end position="967"/>
    </location>
</feature>
<dbReference type="Proteomes" id="UP000698800">
    <property type="component" value="Unassembled WGS sequence"/>
</dbReference>
<dbReference type="SUPFAM" id="SSF48452">
    <property type="entry name" value="TPR-like"/>
    <property type="match status" value="2"/>
</dbReference>
<dbReference type="EMBL" id="JAGHQL010000248">
    <property type="protein sequence ID" value="KAH0535996.1"/>
    <property type="molecule type" value="Genomic_DNA"/>
</dbReference>
<dbReference type="Pfam" id="PF13424">
    <property type="entry name" value="TPR_12"/>
    <property type="match status" value="3"/>
</dbReference>
<dbReference type="InterPro" id="IPR011990">
    <property type="entry name" value="TPR-like_helical_dom_sf"/>
</dbReference>
<reference evidence="4" key="1">
    <citation type="submission" date="2021-03" db="EMBL/GenBank/DDBJ databases">
        <title>Comparative genomics and phylogenomic investigation of the class Geoglossomycetes provide insights into ecological specialization and systematics.</title>
        <authorList>
            <person name="Melie T."/>
            <person name="Pirro S."/>
            <person name="Miller A.N."/>
            <person name="Quandt A."/>
        </authorList>
    </citation>
    <scope>NUCLEOTIDE SEQUENCE</scope>
    <source>
        <strain evidence="4">GBOQ0MN5Z8</strain>
    </source>
</reference>
<dbReference type="Pfam" id="PF13374">
    <property type="entry name" value="TPR_10"/>
    <property type="match status" value="1"/>
</dbReference>
<dbReference type="PROSITE" id="PS50293">
    <property type="entry name" value="TPR_REGION"/>
    <property type="match status" value="1"/>
</dbReference>
<protein>
    <recommendedName>
        <fullName evidence="6">NB-ARC domain-containing protein</fullName>
    </recommendedName>
</protein>
<organism evidence="4 5">
    <name type="scientific">Glutinoglossum americanum</name>
    <dbReference type="NCBI Taxonomy" id="1670608"/>
    <lineage>
        <taxon>Eukaryota</taxon>
        <taxon>Fungi</taxon>
        <taxon>Dikarya</taxon>
        <taxon>Ascomycota</taxon>
        <taxon>Pezizomycotina</taxon>
        <taxon>Geoglossomycetes</taxon>
        <taxon>Geoglossales</taxon>
        <taxon>Geoglossaceae</taxon>
        <taxon>Glutinoglossum</taxon>
    </lineage>
</organism>
<dbReference type="PANTHER" id="PTHR45641:SF19">
    <property type="entry name" value="NEPHROCYSTIN-3"/>
    <property type="match status" value="1"/>
</dbReference>
<dbReference type="InterPro" id="IPR027417">
    <property type="entry name" value="P-loop_NTPase"/>
</dbReference>
<keyword evidence="5" id="KW-1185">Reference proteome</keyword>
<proteinExistence type="predicted"/>
<dbReference type="PROSITE" id="PS50005">
    <property type="entry name" value="TPR"/>
    <property type="match status" value="3"/>
</dbReference>
<evidence type="ECO:0000256" key="2">
    <source>
        <dbReference type="ARBA" id="ARBA00022803"/>
    </source>
</evidence>
<evidence type="ECO:0000256" key="3">
    <source>
        <dbReference type="PROSITE-ProRule" id="PRU00339"/>
    </source>
</evidence>
<dbReference type="InterPro" id="IPR019734">
    <property type="entry name" value="TPR_rpt"/>
</dbReference>
<feature type="repeat" description="TPR" evidence="3">
    <location>
        <begin position="808"/>
        <end position="841"/>
    </location>
</feature>
<evidence type="ECO:0000256" key="1">
    <source>
        <dbReference type="ARBA" id="ARBA00022737"/>
    </source>
</evidence>
<evidence type="ECO:0000313" key="5">
    <source>
        <dbReference type="Proteomes" id="UP000698800"/>
    </source>
</evidence>